<proteinExistence type="predicted"/>
<dbReference type="EMBL" id="CP041690">
    <property type="protein sequence ID" value="QEE20663.1"/>
    <property type="molecule type" value="Genomic_DNA"/>
</dbReference>
<gene>
    <name evidence="7" type="ORF">FNA67_10990</name>
</gene>
<evidence type="ECO:0000256" key="3">
    <source>
        <dbReference type="ARBA" id="ARBA00022692"/>
    </source>
</evidence>
<organism evidence="7 8">
    <name type="scientific">Paradevosia tibetensis</name>
    <dbReference type="NCBI Taxonomy" id="1447062"/>
    <lineage>
        <taxon>Bacteria</taxon>
        <taxon>Pseudomonadati</taxon>
        <taxon>Pseudomonadota</taxon>
        <taxon>Alphaproteobacteria</taxon>
        <taxon>Hyphomicrobiales</taxon>
        <taxon>Devosiaceae</taxon>
        <taxon>Paradevosia</taxon>
    </lineage>
</organism>
<dbReference type="AlphaFoldDB" id="A0A5B9DNG7"/>
<evidence type="ECO:0000256" key="2">
    <source>
        <dbReference type="ARBA" id="ARBA00022475"/>
    </source>
</evidence>
<reference evidence="7 8" key="1">
    <citation type="journal article" date="2015" name="Int. J. Syst. Evol. Microbiol.">
        <title>Youhaiella tibetensis gen. nov., sp. nov., isolated from subsurface sediment.</title>
        <authorList>
            <person name="Wang Y.X."/>
            <person name="Huang F.Q."/>
            <person name="Nogi Y."/>
            <person name="Pang S.J."/>
            <person name="Wang P.K."/>
            <person name="Lv J."/>
        </authorList>
    </citation>
    <scope>NUCLEOTIDE SEQUENCE [LARGE SCALE GENOMIC DNA]</scope>
    <source>
        <strain evidence="8">fig4</strain>
    </source>
</reference>
<keyword evidence="5 6" id="KW-0472">Membrane</keyword>
<evidence type="ECO:0000313" key="8">
    <source>
        <dbReference type="Proteomes" id="UP000321062"/>
    </source>
</evidence>
<dbReference type="OrthoDB" id="9804822at2"/>
<keyword evidence="4 6" id="KW-1133">Transmembrane helix</keyword>
<evidence type="ECO:0000313" key="7">
    <source>
        <dbReference type="EMBL" id="QEE20663.1"/>
    </source>
</evidence>
<evidence type="ECO:0000256" key="1">
    <source>
        <dbReference type="ARBA" id="ARBA00004651"/>
    </source>
</evidence>
<feature type="transmembrane region" description="Helical" evidence="6">
    <location>
        <begin position="43"/>
        <end position="69"/>
    </location>
</feature>
<feature type="transmembrane region" description="Helical" evidence="6">
    <location>
        <begin position="145"/>
        <end position="170"/>
    </location>
</feature>
<dbReference type="GO" id="GO:0015171">
    <property type="term" value="F:amino acid transmembrane transporter activity"/>
    <property type="evidence" value="ECO:0007669"/>
    <property type="project" value="TreeGrafter"/>
</dbReference>
<keyword evidence="3 6" id="KW-0812">Transmembrane</keyword>
<dbReference type="PANTHER" id="PTHR30086">
    <property type="entry name" value="ARGININE EXPORTER PROTEIN ARGO"/>
    <property type="match status" value="1"/>
</dbReference>
<accession>A0A5B9DNG7</accession>
<dbReference type="PANTHER" id="PTHR30086:SF20">
    <property type="entry name" value="ARGININE EXPORTER PROTEIN ARGO-RELATED"/>
    <property type="match status" value="1"/>
</dbReference>
<dbReference type="KEGG" id="yti:FNA67_10990"/>
<feature type="transmembrane region" description="Helical" evidence="6">
    <location>
        <begin position="213"/>
        <end position="234"/>
    </location>
</feature>
<protein>
    <submittedName>
        <fullName evidence="7">LysE family translocator</fullName>
    </submittedName>
</protein>
<feature type="transmembrane region" description="Helical" evidence="6">
    <location>
        <begin position="81"/>
        <end position="100"/>
    </location>
</feature>
<keyword evidence="8" id="KW-1185">Reference proteome</keyword>
<evidence type="ECO:0000256" key="6">
    <source>
        <dbReference type="SAM" id="Phobius"/>
    </source>
</evidence>
<dbReference type="Pfam" id="PF01810">
    <property type="entry name" value="LysE"/>
    <property type="match status" value="1"/>
</dbReference>
<name>A0A5B9DNG7_9HYPH</name>
<keyword evidence="2" id="KW-1003">Cell membrane</keyword>
<comment type="subcellular location">
    <subcellularLocation>
        <location evidence="1">Cell membrane</location>
        <topology evidence="1">Multi-pass membrane protein</topology>
    </subcellularLocation>
</comment>
<dbReference type="InterPro" id="IPR001123">
    <property type="entry name" value="LeuE-type"/>
</dbReference>
<feature type="transmembrane region" description="Helical" evidence="6">
    <location>
        <begin position="176"/>
        <end position="201"/>
    </location>
</feature>
<sequence>MVAWRRCRSMWNVTRRSMSNPISGCSISFDLAVFDLASLTTFIIAAFVVVIVPGITVSAIVSTALARGFKAGMLMELGAQVGRLSMVILVAIALEAVTAAVNASFFWIKLGGAAYLAWVGWGYLSSRSSISVDKSHTERTAWRQVVSGFFVLWSNPKAFLFFGAFLPQFVNPMHPAWPQVLVLGLIEMGAALITDTGYIVIASRARHLLTGQLALQVNRAAGAILIGAALWLALQHQA</sequence>
<dbReference type="GO" id="GO:0005886">
    <property type="term" value="C:plasma membrane"/>
    <property type="evidence" value="ECO:0007669"/>
    <property type="project" value="UniProtKB-SubCell"/>
</dbReference>
<evidence type="ECO:0000256" key="5">
    <source>
        <dbReference type="ARBA" id="ARBA00023136"/>
    </source>
</evidence>
<evidence type="ECO:0000256" key="4">
    <source>
        <dbReference type="ARBA" id="ARBA00022989"/>
    </source>
</evidence>
<dbReference type="Proteomes" id="UP000321062">
    <property type="component" value="Chromosome"/>
</dbReference>